<protein>
    <submittedName>
        <fullName evidence="3">Uncharacterized protein LOC117640611 isoform X1</fullName>
    </submittedName>
</protein>
<dbReference type="SUPFAM" id="SSF52047">
    <property type="entry name" value="RNI-like"/>
    <property type="match status" value="1"/>
</dbReference>
<gene>
    <name evidence="3" type="primary">LOC117640611</name>
</gene>
<dbReference type="InterPro" id="IPR036047">
    <property type="entry name" value="F-box-like_dom_sf"/>
</dbReference>
<dbReference type="Gene3D" id="3.80.10.10">
    <property type="entry name" value="Ribonuclease Inhibitor"/>
    <property type="match status" value="1"/>
</dbReference>
<dbReference type="InterPro" id="IPR032675">
    <property type="entry name" value="LRR_dom_sf"/>
</dbReference>
<dbReference type="GeneID" id="117640611"/>
<sequence>MLRVNELWKKSETGFASLGSYTFSSGSIVAAARASEQDVSKLGLLVRHLGRGLTTGPGEPPQRLEGRCRSAAVTMDEPLLLALPDDALLAVLAFLPPRQLLDCRVLCRRLRDLCLHADLWRRVSLTRWRRRCLWRAALRLAPCLRELDLCDTDDLADAAAEVAATACVVAKLSLNVASDRDVAMAATIVEKMSALGGLTGFSLFVNDYYYGTVFDLDPLLAAVNNVSHLTHLEIQNEFESAALLSSCADLEGSPSVKRLSYTSSTEDTLLEALLETHASTLEHLHLDTEHVPVSALKELPKLRSLTCELQPTEDVSGLKALPSLASLDFSWEVSGSPGALELLGEAPHLRKVSVPCSGPKPSAPLVALAASPSARQLESLRILTRSKDVSKHVIAALPKFPSLRDLALIVHSRRLEDFLQAVSPATASSLSMLVLFTAGEVCRHALLHGAAVEGLLGRNPRLHLRVLNSGGCSEEADCEWCRLGCHTDLRAAYAAHCRGEDCPKDCHRWTC</sequence>
<keyword evidence="2" id="KW-1185">Reference proteome</keyword>
<evidence type="ECO:0000259" key="1">
    <source>
        <dbReference type="PROSITE" id="PS50181"/>
    </source>
</evidence>
<dbReference type="Proteomes" id="UP000515158">
    <property type="component" value="Unplaced"/>
</dbReference>
<dbReference type="Pfam" id="PF12937">
    <property type="entry name" value="F-box-like"/>
    <property type="match status" value="1"/>
</dbReference>
<evidence type="ECO:0000313" key="3">
    <source>
        <dbReference type="RefSeq" id="XP_034233106.1"/>
    </source>
</evidence>
<dbReference type="InterPro" id="IPR001810">
    <property type="entry name" value="F-box_dom"/>
</dbReference>
<dbReference type="InParanoid" id="A0A6P8YA78"/>
<evidence type="ECO:0000313" key="2">
    <source>
        <dbReference type="Proteomes" id="UP000515158"/>
    </source>
</evidence>
<dbReference type="Gene3D" id="1.20.1280.50">
    <property type="match status" value="1"/>
</dbReference>
<dbReference type="PROSITE" id="PS50181">
    <property type="entry name" value="FBOX"/>
    <property type="match status" value="1"/>
</dbReference>
<dbReference type="AlphaFoldDB" id="A0A6P8YA78"/>
<proteinExistence type="predicted"/>
<dbReference type="KEGG" id="tpal:117640611"/>
<dbReference type="SMART" id="SM00256">
    <property type="entry name" value="FBOX"/>
    <property type="match status" value="1"/>
</dbReference>
<dbReference type="RefSeq" id="XP_034233106.1">
    <property type="nucleotide sequence ID" value="XM_034377215.1"/>
</dbReference>
<dbReference type="SUPFAM" id="SSF81383">
    <property type="entry name" value="F-box domain"/>
    <property type="match status" value="1"/>
</dbReference>
<name>A0A6P8YA78_THRPL</name>
<feature type="domain" description="F-box" evidence="1">
    <location>
        <begin position="77"/>
        <end position="123"/>
    </location>
</feature>
<reference evidence="3" key="1">
    <citation type="submission" date="2025-08" db="UniProtKB">
        <authorList>
            <consortium name="RefSeq"/>
        </authorList>
    </citation>
    <scope>IDENTIFICATION</scope>
    <source>
        <tissue evidence="3">Total insect</tissue>
    </source>
</reference>
<organism evidence="3">
    <name type="scientific">Thrips palmi</name>
    <name type="common">Melon thrips</name>
    <dbReference type="NCBI Taxonomy" id="161013"/>
    <lineage>
        <taxon>Eukaryota</taxon>
        <taxon>Metazoa</taxon>
        <taxon>Ecdysozoa</taxon>
        <taxon>Arthropoda</taxon>
        <taxon>Hexapoda</taxon>
        <taxon>Insecta</taxon>
        <taxon>Pterygota</taxon>
        <taxon>Neoptera</taxon>
        <taxon>Paraneoptera</taxon>
        <taxon>Thysanoptera</taxon>
        <taxon>Terebrantia</taxon>
        <taxon>Thripoidea</taxon>
        <taxon>Thripidae</taxon>
        <taxon>Thrips</taxon>
    </lineage>
</organism>
<accession>A0A6P8YA78</accession>